<comment type="subcellular location">
    <subcellularLocation>
        <location evidence="1">Secreted</location>
        <location evidence="1">Cell wall</location>
    </subcellularLocation>
</comment>
<proteinExistence type="predicted"/>
<accession>A0A1W6MHV7</accession>
<dbReference type="RefSeq" id="WP_085765966.1">
    <property type="nucleotide sequence ID" value="NZ_CP019344.1"/>
</dbReference>
<dbReference type="Gene3D" id="3.80.10.10">
    <property type="entry name" value="Ribonuclease Inhibitor"/>
    <property type="match status" value="1"/>
</dbReference>
<sequence>MKNPIFSFEILISSLFLWTIFSCSPNSNNDDTTTDDEAIVEPIENIFDYDLVLTNQLEIDLFGEENYTRINGEVIIDGTDVLDNRITNLSPLNSINSIGGSLTIKHTDLVNLDGLENVSSPVDVLYIQFNDELTNVNSLGGITEFNSIYIEGNDRLLNLVGLEGAEEINYLTIRSNADLRSLRGLENLSSIDGMLSLRSNNVLSDIQSLSNLEFADRIVLGHTSVNTLSGLSGLLRVRSLEINNNHNLTNLTGLEELTHLERFDIRNNQSMTSLDGFSQSISTLNNLLISNNSHLDNLSGLNNVTEITDTFSLLGNSALNQISLEGLVNCRVVYIENNGLQTLSFPALENCNVLNINDNYNLVEFQNSSLDFIGRIEFEDNEQLNFLSFDNLASIGHMRLWNNDQLLNFNFPQLNSMSGNLQIGYNSLLENLDGLTFLTHLQSANIVINNSLVDFCGLNTLANNMNLNSDNFTCRGNGCNVMPGDLTSSVDCACN</sequence>
<keyword evidence="4" id="KW-0732">Signal</keyword>
<evidence type="ECO:0000313" key="7">
    <source>
        <dbReference type="Proteomes" id="UP000193431"/>
    </source>
</evidence>
<evidence type="ECO:0000256" key="4">
    <source>
        <dbReference type="ARBA" id="ARBA00022729"/>
    </source>
</evidence>
<dbReference type="GO" id="GO:0030313">
    <property type="term" value="C:cell envelope"/>
    <property type="evidence" value="ECO:0007669"/>
    <property type="project" value="UniProtKB-SubCell"/>
</dbReference>
<dbReference type="PROSITE" id="PS51257">
    <property type="entry name" value="PROKAR_LIPOPROTEIN"/>
    <property type="match status" value="1"/>
</dbReference>
<protein>
    <recommendedName>
        <fullName evidence="8">Receptor L-domain domain-containing protein</fullName>
    </recommendedName>
</protein>
<dbReference type="PANTHER" id="PTHR31018:SF3">
    <property type="entry name" value="RECEPTOR PROTEIN-TYROSINE KINASE"/>
    <property type="match status" value="1"/>
</dbReference>
<evidence type="ECO:0008006" key="8">
    <source>
        <dbReference type="Google" id="ProtNLM"/>
    </source>
</evidence>
<dbReference type="STRING" id="331648.BST97_03680"/>
<reference evidence="6 7" key="1">
    <citation type="submission" date="2016-11" db="EMBL/GenBank/DDBJ databases">
        <title>Trade-off between light-utilization and light-protection in marine flavobacteria.</title>
        <authorList>
            <person name="Kumagai Y."/>
        </authorList>
    </citation>
    <scope>NUCLEOTIDE SEQUENCE [LARGE SCALE GENOMIC DNA]</scope>
    <source>
        <strain evidence="6 7">JCM 13191</strain>
    </source>
</reference>
<dbReference type="PANTHER" id="PTHR31018">
    <property type="entry name" value="SPORULATION-SPECIFIC PROTEIN-RELATED"/>
    <property type="match status" value="1"/>
</dbReference>
<keyword evidence="7" id="KW-1185">Reference proteome</keyword>
<gene>
    <name evidence="6" type="ORF">BST97_03680</name>
</gene>
<keyword evidence="5" id="KW-0325">Glycoprotein</keyword>
<evidence type="ECO:0000256" key="1">
    <source>
        <dbReference type="ARBA" id="ARBA00004191"/>
    </source>
</evidence>
<name>A0A1W6MHV7_9FLAO</name>
<dbReference type="Gene3D" id="3.80.20.20">
    <property type="entry name" value="Receptor L-domain"/>
    <property type="match status" value="1"/>
</dbReference>
<evidence type="ECO:0000256" key="2">
    <source>
        <dbReference type="ARBA" id="ARBA00022512"/>
    </source>
</evidence>
<evidence type="ECO:0000256" key="3">
    <source>
        <dbReference type="ARBA" id="ARBA00022525"/>
    </source>
</evidence>
<evidence type="ECO:0000256" key="5">
    <source>
        <dbReference type="ARBA" id="ARBA00023180"/>
    </source>
</evidence>
<evidence type="ECO:0000313" key="6">
    <source>
        <dbReference type="EMBL" id="ARN77160.1"/>
    </source>
</evidence>
<dbReference type="AlphaFoldDB" id="A0A1W6MHV7"/>
<dbReference type="InterPro" id="IPR036941">
    <property type="entry name" value="Rcpt_L-dom_sf"/>
</dbReference>
<dbReference type="SUPFAM" id="SSF52058">
    <property type="entry name" value="L domain-like"/>
    <property type="match status" value="2"/>
</dbReference>
<dbReference type="InterPro" id="IPR051648">
    <property type="entry name" value="CWI-Assembly_Regulator"/>
</dbReference>
<keyword evidence="2" id="KW-0134">Cell wall</keyword>
<keyword evidence="3" id="KW-0964">Secreted</keyword>
<dbReference type="OrthoDB" id="9765957at2"/>
<organism evidence="6 7">
    <name type="scientific">Nonlabens spongiae</name>
    <dbReference type="NCBI Taxonomy" id="331648"/>
    <lineage>
        <taxon>Bacteria</taxon>
        <taxon>Pseudomonadati</taxon>
        <taxon>Bacteroidota</taxon>
        <taxon>Flavobacteriia</taxon>
        <taxon>Flavobacteriales</taxon>
        <taxon>Flavobacteriaceae</taxon>
        <taxon>Nonlabens</taxon>
    </lineage>
</organism>
<dbReference type="InterPro" id="IPR032675">
    <property type="entry name" value="LRR_dom_sf"/>
</dbReference>
<dbReference type="EMBL" id="CP019344">
    <property type="protein sequence ID" value="ARN77160.1"/>
    <property type="molecule type" value="Genomic_DNA"/>
</dbReference>
<dbReference type="Proteomes" id="UP000193431">
    <property type="component" value="Chromosome"/>
</dbReference>